<dbReference type="FunFam" id="3.30.565.10:FF:000006">
    <property type="entry name" value="Sensor histidine kinase WalK"/>
    <property type="match status" value="1"/>
</dbReference>
<dbReference type="Gene3D" id="1.10.287.130">
    <property type="match status" value="1"/>
</dbReference>
<keyword evidence="5" id="KW-0418">Kinase</keyword>
<dbReference type="Pfam" id="PF08448">
    <property type="entry name" value="PAS_4"/>
    <property type="match status" value="1"/>
</dbReference>
<evidence type="ECO:0000256" key="4">
    <source>
        <dbReference type="ARBA" id="ARBA00022679"/>
    </source>
</evidence>
<dbReference type="InterPro" id="IPR003594">
    <property type="entry name" value="HATPase_dom"/>
</dbReference>
<accession>A0A918T0W7</accession>
<dbReference type="InterPro" id="IPR005467">
    <property type="entry name" value="His_kinase_dom"/>
</dbReference>
<dbReference type="Pfam" id="PF02518">
    <property type="entry name" value="HATPase_c"/>
    <property type="match status" value="1"/>
</dbReference>
<dbReference type="InterPro" id="IPR003661">
    <property type="entry name" value="HisK_dim/P_dom"/>
</dbReference>
<evidence type="ECO:0000256" key="3">
    <source>
        <dbReference type="ARBA" id="ARBA00022553"/>
    </source>
</evidence>
<dbReference type="PANTHER" id="PTHR43547:SF2">
    <property type="entry name" value="HYBRID SIGNAL TRANSDUCTION HISTIDINE KINASE C"/>
    <property type="match status" value="1"/>
</dbReference>
<dbReference type="SUPFAM" id="SSF55874">
    <property type="entry name" value="ATPase domain of HSP90 chaperone/DNA topoisomerase II/histidine kinase"/>
    <property type="match status" value="1"/>
</dbReference>
<dbReference type="CDD" id="cd00082">
    <property type="entry name" value="HisKA"/>
    <property type="match status" value="1"/>
</dbReference>
<name>A0A918T0W7_9GAMM</name>
<dbReference type="EC" id="2.7.13.3" evidence="2"/>
<keyword evidence="8" id="KW-1185">Reference proteome</keyword>
<evidence type="ECO:0000259" key="6">
    <source>
        <dbReference type="PROSITE" id="PS50109"/>
    </source>
</evidence>
<dbReference type="InterPro" id="IPR004358">
    <property type="entry name" value="Sig_transdc_His_kin-like_C"/>
</dbReference>
<dbReference type="GO" id="GO:0005886">
    <property type="term" value="C:plasma membrane"/>
    <property type="evidence" value="ECO:0007669"/>
    <property type="project" value="UniProtKB-ARBA"/>
</dbReference>
<dbReference type="InterPro" id="IPR036890">
    <property type="entry name" value="HATPase_C_sf"/>
</dbReference>
<dbReference type="CDD" id="cd00075">
    <property type="entry name" value="HATPase"/>
    <property type="match status" value="1"/>
</dbReference>
<gene>
    <name evidence="7" type="ORF">GCM10007067_21890</name>
</gene>
<dbReference type="PANTHER" id="PTHR43547">
    <property type="entry name" value="TWO-COMPONENT HISTIDINE KINASE"/>
    <property type="match status" value="1"/>
</dbReference>
<dbReference type="Gene3D" id="3.30.565.10">
    <property type="entry name" value="Histidine kinase-like ATPase, C-terminal domain"/>
    <property type="match status" value="1"/>
</dbReference>
<reference evidence="7" key="1">
    <citation type="journal article" date="2014" name="Int. J. Syst. Evol. Microbiol.">
        <title>Complete genome sequence of Corynebacterium casei LMG S-19264T (=DSM 44701T), isolated from a smear-ripened cheese.</title>
        <authorList>
            <consortium name="US DOE Joint Genome Institute (JGI-PGF)"/>
            <person name="Walter F."/>
            <person name="Albersmeier A."/>
            <person name="Kalinowski J."/>
            <person name="Ruckert C."/>
        </authorList>
    </citation>
    <scope>NUCLEOTIDE SEQUENCE</scope>
    <source>
        <strain evidence="7">KCTC 23077</strain>
    </source>
</reference>
<evidence type="ECO:0000256" key="1">
    <source>
        <dbReference type="ARBA" id="ARBA00000085"/>
    </source>
</evidence>
<keyword evidence="4" id="KW-0808">Transferase</keyword>
<protein>
    <recommendedName>
        <fullName evidence="2">histidine kinase</fullName>
        <ecNumber evidence="2">2.7.13.3</ecNumber>
    </recommendedName>
</protein>
<dbReference type="SMART" id="SM00387">
    <property type="entry name" value="HATPase_c"/>
    <property type="match status" value="1"/>
</dbReference>
<dbReference type="InterPro" id="IPR036097">
    <property type="entry name" value="HisK_dim/P_sf"/>
</dbReference>
<evidence type="ECO:0000256" key="2">
    <source>
        <dbReference type="ARBA" id="ARBA00012438"/>
    </source>
</evidence>
<dbReference type="SUPFAM" id="SSF55785">
    <property type="entry name" value="PYP-like sensor domain (PAS domain)"/>
    <property type="match status" value="1"/>
</dbReference>
<evidence type="ECO:0000313" key="7">
    <source>
        <dbReference type="EMBL" id="GHA83397.1"/>
    </source>
</evidence>
<dbReference type="SUPFAM" id="SSF47384">
    <property type="entry name" value="Homodimeric domain of signal transducing histidine kinase"/>
    <property type="match status" value="1"/>
</dbReference>
<reference evidence="7" key="2">
    <citation type="submission" date="2020-09" db="EMBL/GenBank/DDBJ databases">
        <authorList>
            <person name="Sun Q."/>
            <person name="Kim S."/>
        </authorList>
    </citation>
    <scope>NUCLEOTIDE SEQUENCE</scope>
    <source>
        <strain evidence="7">KCTC 23077</strain>
    </source>
</reference>
<feature type="domain" description="Histidine kinase" evidence="6">
    <location>
        <begin position="305"/>
        <end position="523"/>
    </location>
</feature>
<comment type="catalytic activity">
    <reaction evidence="1">
        <text>ATP + protein L-histidine = ADP + protein N-phospho-L-histidine.</text>
        <dbReference type="EC" id="2.7.13.3"/>
    </reaction>
</comment>
<dbReference type="PROSITE" id="PS50109">
    <property type="entry name" value="HIS_KIN"/>
    <property type="match status" value="1"/>
</dbReference>
<sequence length="537" mass="57648">MSTAALFDVTTAMSARMQSHSWETTPIARPGARSLAVRSAVPGVLAPREPRSISWGPSLCLLYNDACADMMDGGHPAALDRPLPQVGPESWDNVRPDAASALTGRPAFRGFMPLRRETHGAATQHCHTIACSPLHDGDGGISGMQCLTVNTTERVIAELMHRRELDSLRQLFDEAPGFMAVLRGPDYVYELANRAYESLVGRGGLVGRSLRRALPRIDGRRYLELLDQVRTTGRAFVGRAMPAQVIDANGAVAERYVDLVFQPIVDGTSGEVARIFVQGADVTERERAVHALQEEAREKDRFLAMLAHELRNPLAPIAHAAAVLRAGGGDGERGRQLGDVIHRQTAQLARIVDDLVDVARASRGSLQLVCAKLDLRAVVQGAIEEIAPLIERKRHRLDTHLPASVVPVWGDAARLTQVIANLLANAARYTAEGGALSVSLDTVDGHAVLAVRDDGIGIDPAMLPRVFELFAQADTAPTHREGGLGVGLALVRHLVELHRGRVTAASDGLGRGACFTVQVPVHVVEVDTAMPAAQPVA</sequence>
<dbReference type="RefSeq" id="WP_189456443.1">
    <property type="nucleotide sequence ID" value="NZ_BMYD01000003.1"/>
</dbReference>
<dbReference type="AlphaFoldDB" id="A0A918T0W7"/>
<evidence type="ECO:0000256" key="5">
    <source>
        <dbReference type="ARBA" id="ARBA00022777"/>
    </source>
</evidence>
<dbReference type="Pfam" id="PF00512">
    <property type="entry name" value="HisKA"/>
    <property type="match status" value="1"/>
</dbReference>
<dbReference type="InterPro" id="IPR035965">
    <property type="entry name" value="PAS-like_dom_sf"/>
</dbReference>
<organism evidence="7 8">
    <name type="scientific">Cognatilysobacter bugurensis</name>
    <dbReference type="NCBI Taxonomy" id="543356"/>
    <lineage>
        <taxon>Bacteria</taxon>
        <taxon>Pseudomonadati</taxon>
        <taxon>Pseudomonadota</taxon>
        <taxon>Gammaproteobacteria</taxon>
        <taxon>Lysobacterales</taxon>
        <taxon>Lysobacteraceae</taxon>
        <taxon>Cognatilysobacter</taxon>
    </lineage>
</organism>
<proteinExistence type="predicted"/>
<comment type="caution">
    <text evidence="7">The sequence shown here is derived from an EMBL/GenBank/DDBJ whole genome shotgun (WGS) entry which is preliminary data.</text>
</comment>
<dbReference type="SMART" id="SM00388">
    <property type="entry name" value="HisKA"/>
    <property type="match status" value="1"/>
</dbReference>
<dbReference type="PRINTS" id="PR00344">
    <property type="entry name" value="BCTRLSENSOR"/>
</dbReference>
<dbReference type="GO" id="GO:0000155">
    <property type="term" value="F:phosphorelay sensor kinase activity"/>
    <property type="evidence" value="ECO:0007669"/>
    <property type="project" value="InterPro"/>
</dbReference>
<keyword evidence="3" id="KW-0597">Phosphoprotein</keyword>
<dbReference type="EMBL" id="BMYD01000003">
    <property type="protein sequence ID" value="GHA83397.1"/>
    <property type="molecule type" value="Genomic_DNA"/>
</dbReference>
<dbReference type="Gene3D" id="3.30.450.20">
    <property type="entry name" value="PAS domain"/>
    <property type="match status" value="2"/>
</dbReference>
<evidence type="ECO:0000313" key="8">
    <source>
        <dbReference type="Proteomes" id="UP000646426"/>
    </source>
</evidence>
<dbReference type="Proteomes" id="UP000646426">
    <property type="component" value="Unassembled WGS sequence"/>
</dbReference>
<dbReference type="InterPro" id="IPR013656">
    <property type="entry name" value="PAS_4"/>
</dbReference>